<dbReference type="UniPathway" id="UPA00241">
    <property type="reaction ID" value="UER00356"/>
</dbReference>
<dbReference type="InterPro" id="IPR027417">
    <property type="entry name" value="P-loop_NTPase"/>
</dbReference>
<evidence type="ECO:0000256" key="4">
    <source>
        <dbReference type="ARBA" id="ARBA00022993"/>
    </source>
</evidence>
<protein>
    <recommendedName>
        <fullName evidence="5 6">Dephospho-CoA kinase</fullName>
        <ecNumber evidence="5 6">2.7.1.24</ecNumber>
    </recommendedName>
    <alternativeName>
        <fullName evidence="5">Dephosphocoenzyme A kinase</fullName>
    </alternativeName>
</protein>
<evidence type="ECO:0000256" key="2">
    <source>
        <dbReference type="ARBA" id="ARBA00022741"/>
    </source>
</evidence>
<dbReference type="SUPFAM" id="SSF52540">
    <property type="entry name" value="P-loop containing nucleoside triphosphate hydrolases"/>
    <property type="match status" value="1"/>
</dbReference>
<dbReference type="EMBL" id="FKLO01000073">
    <property type="protein sequence ID" value="SAM70364.1"/>
    <property type="molecule type" value="Genomic_DNA"/>
</dbReference>
<comment type="function">
    <text evidence="5">Catalyzes the phosphorylation of the 3'-hydroxyl group of dephosphocoenzyme A to form coenzyme A.</text>
</comment>
<gene>
    <name evidence="5" type="primary">coaE</name>
    <name evidence="7" type="ORF">CHUV0807_2184</name>
</gene>
<keyword evidence="5" id="KW-0963">Cytoplasm</keyword>
<sequence length="207" mass="22673">MIIGLTGGIASGKSLCSDWFAARAIAVVDADVVARTVVHTGSSVLGEIATAFGEDVLQVDGSLNRALLRARAFVDEESRARLNAIMQPRIRERLLQELDGAVQRPYCILSVPLLLENGLDRLCDAVLAVDVSVQTQLSRGSRRDRQQREAIAAIIAAQISRAERLRRSHFIVDNEGSSVQTYLQLALLHHRFLAWNGIVAPMRAHSI</sequence>
<comment type="catalytic activity">
    <reaction evidence="5">
        <text>3'-dephospho-CoA + ATP = ADP + CoA + H(+)</text>
        <dbReference type="Rhea" id="RHEA:18245"/>
        <dbReference type="ChEBI" id="CHEBI:15378"/>
        <dbReference type="ChEBI" id="CHEBI:30616"/>
        <dbReference type="ChEBI" id="CHEBI:57287"/>
        <dbReference type="ChEBI" id="CHEBI:57328"/>
        <dbReference type="ChEBI" id="CHEBI:456216"/>
        <dbReference type="EC" id="2.7.1.24"/>
    </reaction>
</comment>
<dbReference type="EC" id="2.7.1.24" evidence="5 6"/>
<keyword evidence="3 5" id="KW-0067">ATP-binding</keyword>
<keyword evidence="4 5" id="KW-0173">Coenzyme A biosynthesis</keyword>
<evidence type="ECO:0000256" key="1">
    <source>
        <dbReference type="ARBA" id="ARBA00009018"/>
    </source>
</evidence>
<keyword evidence="5 7" id="KW-0418">Kinase</keyword>
<keyword evidence="2 5" id="KW-0547">Nucleotide-binding</keyword>
<dbReference type="Pfam" id="PF01121">
    <property type="entry name" value="CoaE"/>
    <property type="match status" value="1"/>
</dbReference>
<proteinExistence type="inferred from homology"/>
<comment type="similarity">
    <text evidence="1 5">Belongs to the CoaE family.</text>
</comment>
<keyword evidence="5 7" id="KW-0808">Transferase</keyword>
<evidence type="ECO:0000256" key="6">
    <source>
        <dbReference type="NCBIfam" id="TIGR00152"/>
    </source>
</evidence>
<dbReference type="RefSeq" id="WP_079541854.1">
    <property type="nucleotide sequence ID" value="NZ_CP171111.1"/>
</dbReference>
<name>A0A1C3H6K5_9GAMM</name>
<dbReference type="GO" id="GO:0005524">
    <property type="term" value="F:ATP binding"/>
    <property type="evidence" value="ECO:0007669"/>
    <property type="project" value="UniProtKB-UniRule"/>
</dbReference>
<evidence type="ECO:0000313" key="7">
    <source>
        <dbReference type="EMBL" id="SAM70364.1"/>
    </source>
</evidence>
<dbReference type="Gene3D" id="3.40.50.300">
    <property type="entry name" value="P-loop containing nucleotide triphosphate hydrolases"/>
    <property type="match status" value="1"/>
</dbReference>
<feature type="binding site" evidence="5">
    <location>
        <begin position="10"/>
        <end position="15"/>
    </location>
    <ligand>
        <name>ATP</name>
        <dbReference type="ChEBI" id="CHEBI:30616"/>
    </ligand>
</feature>
<comment type="pathway">
    <text evidence="5">Cofactor biosynthesis; coenzyme A biosynthesis; CoA from (R)-pantothenate: step 5/5.</text>
</comment>
<reference evidence="8" key="1">
    <citation type="submission" date="2016-04" db="EMBL/GenBank/DDBJ databases">
        <authorList>
            <person name="Tagini F."/>
        </authorList>
    </citation>
    <scope>NUCLEOTIDE SEQUENCE [LARGE SCALE GENOMIC DNA]</scope>
    <source>
        <strain evidence="8">CHUV0807</strain>
    </source>
</reference>
<dbReference type="GO" id="GO:0005737">
    <property type="term" value="C:cytoplasm"/>
    <property type="evidence" value="ECO:0007669"/>
    <property type="project" value="UniProtKB-SubCell"/>
</dbReference>
<dbReference type="CDD" id="cd02022">
    <property type="entry name" value="DPCK"/>
    <property type="match status" value="1"/>
</dbReference>
<dbReference type="GO" id="GO:0015937">
    <property type="term" value="P:coenzyme A biosynthetic process"/>
    <property type="evidence" value="ECO:0007669"/>
    <property type="project" value="UniProtKB-UniRule"/>
</dbReference>
<evidence type="ECO:0000256" key="3">
    <source>
        <dbReference type="ARBA" id="ARBA00022840"/>
    </source>
</evidence>
<dbReference type="AlphaFoldDB" id="A0A1C3H6K5"/>
<dbReference type="PANTHER" id="PTHR10695">
    <property type="entry name" value="DEPHOSPHO-COA KINASE-RELATED"/>
    <property type="match status" value="1"/>
</dbReference>
<dbReference type="Proteomes" id="UP000190837">
    <property type="component" value="Unassembled WGS sequence"/>
</dbReference>
<dbReference type="PROSITE" id="PS51219">
    <property type="entry name" value="DPCK"/>
    <property type="match status" value="1"/>
</dbReference>
<evidence type="ECO:0000256" key="5">
    <source>
        <dbReference type="HAMAP-Rule" id="MF_00376"/>
    </source>
</evidence>
<accession>A0A1C3H6K5</accession>
<dbReference type="PANTHER" id="PTHR10695:SF46">
    <property type="entry name" value="BIFUNCTIONAL COENZYME A SYNTHASE-RELATED"/>
    <property type="match status" value="1"/>
</dbReference>
<dbReference type="InterPro" id="IPR001977">
    <property type="entry name" value="Depp_CoAkinase"/>
</dbReference>
<dbReference type="GO" id="GO:0004140">
    <property type="term" value="F:dephospho-CoA kinase activity"/>
    <property type="evidence" value="ECO:0007669"/>
    <property type="project" value="UniProtKB-UniRule"/>
</dbReference>
<comment type="subcellular location">
    <subcellularLocation>
        <location evidence="5">Cytoplasm</location>
    </subcellularLocation>
</comment>
<evidence type="ECO:0000313" key="8">
    <source>
        <dbReference type="Proteomes" id="UP000190837"/>
    </source>
</evidence>
<organism evidence="7 8">
    <name type="scientific">Cardiobacterium hominis</name>
    <dbReference type="NCBI Taxonomy" id="2718"/>
    <lineage>
        <taxon>Bacteria</taxon>
        <taxon>Pseudomonadati</taxon>
        <taxon>Pseudomonadota</taxon>
        <taxon>Gammaproteobacteria</taxon>
        <taxon>Cardiobacteriales</taxon>
        <taxon>Cardiobacteriaceae</taxon>
        <taxon>Cardiobacterium</taxon>
    </lineage>
</organism>
<dbReference type="HAMAP" id="MF_00376">
    <property type="entry name" value="Dephospho_CoA_kinase"/>
    <property type="match status" value="1"/>
</dbReference>
<dbReference type="NCBIfam" id="TIGR00152">
    <property type="entry name" value="dephospho-CoA kinase"/>
    <property type="match status" value="1"/>
</dbReference>